<feature type="region of interest" description="Disordered" evidence="1">
    <location>
        <begin position="27"/>
        <end position="55"/>
    </location>
</feature>
<organism evidence="2 3">
    <name type="scientific">Actinopolyspora saharensis</name>
    <dbReference type="NCBI Taxonomy" id="995062"/>
    <lineage>
        <taxon>Bacteria</taxon>
        <taxon>Bacillati</taxon>
        <taxon>Actinomycetota</taxon>
        <taxon>Actinomycetes</taxon>
        <taxon>Actinopolysporales</taxon>
        <taxon>Actinopolysporaceae</taxon>
        <taxon>Actinopolyspora</taxon>
    </lineage>
</organism>
<dbReference type="STRING" id="995062.SAMN04489718_1895"/>
<dbReference type="AlphaFoldDB" id="A0A1H1D6D4"/>
<accession>A0A1H1D6D4</accession>
<feature type="compositionally biased region" description="Low complexity" evidence="1">
    <location>
        <begin position="33"/>
        <end position="49"/>
    </location>
</feature>
<dbReference type="Proteomes" id="UP000199301">
    <property type="component" value="Unassembled WGS sequence"/>
</dbReference>
<keyword evidence="3" id="KW-1185">Reference proteome</keyword>
<evidence type="ECO:0000313" key="2">
    <source>
        <dbReference type="EMBL" id="SDQ71406.1"/>
    </source>
</evidence>
<reference evidence="3" key="1">
    <citation type="submission" date="2016-10" db="EMBL/GenBank/DDBJ databases">
        <authorList>
            <person name="Varghese N."/>
            <person name="Submissions S."/>
        </authorList>
    </citation>
    <scope>NUCLEOTIDE SEQUENCE [LARGE SCALE GENOMIC DNA]</scope>
    <source>
        <strain evidence="3">DSM 45459</strain>
    </source>
</reference>
<name>A0A1H1D6D4_9ACTN</name>
<dbReference type="EMBL" id="FNKO01000002">
    <property type="protein sequence ID" value="SDQ71406.1"/>
    <property type="molecule type" value="Genomic_DNA"/>
</dbReference>
<dbReference type="OrthoDB" id="4422435at2"/>
<evidence type="ECO:0000256" key="1">
    <source>
        <dbReference type="SAM" id="MobiDB-lite"/>
    </source>
</evidence>
<sequence>MLIVAVSLGVLLALGVAALGVLRGGTTSETGRADAGASSSSPRAGSGPLALPPVEAPEAESAACRKVLDALPAELSVDDASVPRRELARPAPAGAVAWGDDEHSPITVRCGITAPAELTKTSELMNVSGVDWLPVSSGGNTSWIAVDRPVYVALTASDRIGLGPVQKLSEALRGTLPKREVSP</sequence>
<protein>
    <recommendedName>
        <fullName evidence="4">DUF3515 domain-containing protein</fullName>
    </recommendedName>
</protein>
<dbReference type="InterPro" id="IPR021903">
    <property type="entry name" value="DUF3515"/>
</dbReference>
<evidence type="ECO:0000313" key="3">
    <source>
        <dbReference type="Proteomes" id="UP000199301"/>
    </source>
</evidence>
<evidence type="ECO:0008006" key="4">
    <source>
        <dbReference type="Google" id="ProtNLM"/>
    </source>
</evidence>
<proteinExistence type="predicted"/>
<dbReference type="Pfam" id="PF12028">
    <property type="entry name" value="DUF3515"/>
    <property type="match status" value="1"/>
</dbReference>
<gene>
    <name evidence="2" type="ORF">SAMN04489718_1895</name>
</gene>